<evidence type="ECO:0000313" key="4">
    <source>
        <dbReference type="EMBL" id="WOS78677.1"/>
    </source>
</evidence>
<keyword evidence="3" id="KW-0378">Hydrolase</keyword>
<dbReference type="InterPro" id="IPR008503">
    <property type="entry name" value="Asp_endopeptidase"/>
</dbReference>
<dbReference type="PANTHER" id="PTHR38037">
    <property type="entry name" value="ZN_PROTEASE DOMAIN-CONTAINING PROTEIN"/>
    <property type="match status" value="1"/>
</dbReference>
<gene>
    <name evidence="3" type="ORF">GNQ48_07635</name>
    <name evidence="4" type="ORF">L4V69_05915</name>
</gene>
<feature type="signal peptide" evidence="1">
    <location>
        <begin position="1"/>
        <end position="26"/>
    </location>
</feature>
<dbReference type="PROSITE" id="PS51257">
    <property type="entry name" value="PROKAR_LIPOPROTEIN"/>
    <property type="match status" value="1"/>
</dbReference>
<dbReference type="Proteomes" id="UP001297540">
    <property type="component" value="Chromosome"/>
</dbReference>
<dbReference type="PANTHER" id="PTHR38037:SF2">
    <property type="entry name" value="ATP-DEPENDENT ZINC PROTEASE DOMAIN-CONTAINING PROTEIN-RELATED"/>
    <property type="match status" value="1"/>
</dbReference>
<dbReference type="AlphaFoldDB" id="A0A071L0W3"/>
<dbReference type="Proteomes" id="UP000433532">
    <property type="component" value="Unassembled WGS sequence"/>
</dbReference>
<dbReference type="SUPFAM" id="SSF50630">
    <property type="entry name" value="Acid proteases"/>
    <property type="match status" value="1"/>
</dbReference>
<keyword evidence="3" id="KW-0645">Protease</keyword>
<dbReference type="RefSeq" id="WP_003084714.1">
    <property type="nucleotide sequence ID" value="NZ_AP014622.1"/>
</dbReference>
<proteinExistence type="predicted"/>
<name>A0A071L0W3_PSEAI</name>
<dbReference type="Pfam" id="PF05618">
    <property type="entry name" value="Zn_protease"/>
    <property type="match status" value="1"/>
</dbReference>
<evidence type="ECO:0000259" key="2">
    <source>
        <dbReference type="Pfam" id="PF05618"/>
    </source>
</evidence>
<feature type="chain" id="PRO_5015027783" evidence="1">
    <location>
        <begin position="27"/>
        <end position="174"/>
    </location>
</feature>
<reference evidence="4" key="3">
    <citation type="submission" date="2023-10" db="EMBL/GenBank/DDBJ databases">
        <title>Pathogen: clinical or host-associated sample.</title>
        <authorList>
            <person name="Hergert J."/>
            <person name="Casey R."/>
            <person name="Wagner J."/>
            <person name="Young E.L."/>
            <person name="Oakeson K.F."/>
        </authorList>
    </citation>
    <scope>NUCLEOTIDE SEQUENCE</scope>
    <source>
        <strain evidence="4">2021CK-01020</strain>
    </source>
</reference>
<organism evidence="3 5">
    <name type="scientific">Pseudomonas aeruginosa</name>
    <dbReference type="NCBI Taxonomy" id="287"/>
    <lineage>
        <taxon>Bacteria</taxon>
        <taxon>Pseudomonadati</taxon>
        <taxon>Pseudomonadota</taxon>
        <taxon>Gammaproteobacteria</taxon>
        <taxon>Pseudomonadales</taxon>
        <taxon>Pseudomonadaceae</taxon>
        <taxon>Pseudomonas</taxon>
    </lineage>
</organism>
<reference evidence="4" key="2">
    <citation type="submission" date="2023-06" db="EMBL/GenBank/DDBJ databases">
        <authorList>
            <consortium name="Clinical and Environmental Microbiology Branch: Whole genome sequencing antimicrobial resistance pathogens in the healthcare setting"/>
        </authorList>
    </citation>
    <scope>NUCLEOTIDE SEQUENCE</scope>
    <source>
        <strain evidence="4">2021CK-01020</strain>
    </source>
</reference>
<evidence type="ECO:0000313" key="3">
    <source>
        <dbReference type="EMBL" id="MUI34873.1"/>
    </source>
</evidence>
<evidence type="ECO:0000313" key="5">
    <source>
        <dbReference type="Proteomes" id="UP000433532"/>
    </source>
</evidence>
<evidence type="ECO:0000256" key="1">
    <source>
        <dbReference type="SAM" id="SignalP"/>
    </source>
</evidence>
<feature type="domain" description="Retropepsin-like aspartic endopeptidase" evidence="2">
    <location>
        <begin position="30"/>
        <end position="166"/>
    </location>
</feature>
<dbReference type="EMBL" id="WOAD01000004">
    <property type="protein sequence ID" value="MUI34873.1"/>
    <property type="molecule type" value="Genomic_DNA"/>
</dbReference>
<accession>A0A071L0W3</accession>
<dbReference type="GO" id="GO:0008233">
    <property type="term" value="F:peptidase activity"/>
    <property type="evidence" value="ECO:0007669"/>
    <property type="project" value="UniProtKB-KW"/>
</dbReference>
<dbReference type="InterPro" id="IPR021109">
    <property type="entry name" value="Peptidase_aspartic_dom_sf"/>
</dbReference>
<reference evidence="3 5" key="1">
    <citation type="submission" date="2019-11" db="EMBL/GenBank/DDBJ databases">
        <title>Genomes of ocular Pseudomonas aeruginosa isolates.</title>
        <authorList>
            <person name="Khan M."/>
            <person name="Rice S.A."/>
            <person name="Willcox M.D.P."/>
            <person name="Stapleton F."/>
        </authorList>
    </citation>
    <scope>NUCLEOTIDE SEQUENCE [LARGE SCALE GENOMIC DNA]</scope>
    <source>
        <strain evidence="3 5">PA221</strain>
    </source>
</reference>
<dbReference type="EMBL" id="CP136986">
    <property type="protein sequence ID" value="WOS78677.1"/>
    <property type="molecule type" value="Genomic_DNA"/>
</dbReference>
<dbReference type="KEGG" id="paeb:NCGM1900_0466"/>
<dbReference type="Gene3D" id="2.40.70.10">
    <property type="entry name" value="Acid Proteases"/>
    <property type="match status" value="1"/>
</dbReference>
<sequence>MKPVQSRRLAFAALLSLSFSSASCHAATEHWGWIEQSWLMPERMQAKAKLDTGALTSSLDARNIHRYKKDGERWVRFDVVLPTADSKAPVSVTFERKVLRLIKVRGAGGSDSRPVVAMDICLGAKLLREQFSLRDRGNMNYPVLLGRRTLEHLGAVDVSRTFTRKPTCGALAAQ</sequence>
<keyword evidence="1" id="KW-0732">Signal</keyword>
<protein>
    <submittedName>
        <fullName evidence="3">ATP-dependent zinc protease</fullName>
    </submittedName>
</protein>
<dbReference type="GO" id="GO:0006508">
    <property type="term" value="P:proteolysis"/>
    <property type="evidence" value="ECO:0007669"/>
    <property type="project" value="UniProtKB-KW"/>
</dbReference>